<proteinExistence type="predicted"/>
<evidence type="ECO:0000256" key="1">
    <source>
        <dbReference type="SAM" id="MobiDB-lite"/>
    </source>
</evidence>
<name>A0A8T0EET8_ARGBR</name>
<comment type="caution">
    <text evidence="2">The sequence shown here is derived from an EMBL/GenBank/DDBJ whole genome shotgun (WGS) entry which is preliminary data.</text>
</comment>
<gene>
    <name evidence="2" type="ORF">HNY73_018605</name>
</gene>
<sequence>MAVKVIAKAMHYTQVQRNHLLPSPEPSSHLEDIHRVERSRATCFSPNAAFIFQNSLKCCNTSFARPAPTPPNDQSAEDDSGQRELVVPPPPRWMLQPPVSLFLRKGFSMGFTTEANTPHVFEPTQVTASSSS</sequence>
<dbReference type="EMBL" id="JABXBU010002228">
    <property type="protein sequence ID" value="KAF8771153.1"/>
    <property type="molecule type" value="Genomic_DNA"/>
</dbReference>
<reference evidence="2" key="2">
    <citation type="submission" date="2020-06" db="EMBL/GenBank/DDBJ databases">
        <authorList>
            <person name="Sheffer M."/>
        </authorList>
    </citation>
    <scope>NUCLEOTIDE SEQUENCE</scope>
</reference>
<reference evidence="2" key="1">
    <citation type="journal article" date="2020" name="bioRxiv">
        <title>Chromosome-level reference genome of the European wasp spider Argiope bruennichi: a resource for studies on range expansion and evolutionary adaptation.</title>
        <authorList>
            <person name="Sheffer M.M."/>
            <person name="Hoppe A."/>
            <person name="Krehenwinkel H."/>
            <person name="Uhl G."/>
            <person name="Kuss A.W."/>
            <person name="Jensen L."/>
            <person name="Jensen C."/>
            <person name="Gillespie R.G."/>
            <person name="Hoff K.J."/>
            <person name="Prost S."/>
        </authorList>
    </citation>
    <scope>NUCLEOTIDE SEQUENCE</scope>
</reference>
<protein>
    <submittedName>
        <fullName evidence="2">Uncharacterized protein</fullName>
    </submittedName>
</protein>
<keyword evidence="3" id="KW-1185">Reference proteome</keyword>
<accession>A0A8T0EET8</accession>
<feature type="region of interest" description="Disordered" evidence="1">
    <location>
        <begin position="62"/>
        <end position="92"/>
    </location>
</feature>
<evidence type="ECO:0000313" key="3">
    <source>
        <dbReference type="Proteomes" id="UP000807504"/>
    </source>
</evidence>
<organism evidence="2 3">
    <name type="scientific">Argiope bruennichi</name>
    <name type="common">Wasp spider</name>
    <name type="synonym">Aranea bruennichi</name>
    <dbReference type="NCBI Taxonomy" id="94029"/>
    <lineage>
        <taxon>Eukaryota</taxon>
        <taxon>Metazoa</taxon>
        <taxon>Ecdysozoa</taxon>
        <taxon>Arthropoda</taxon>
        <taxon>Chelicerata</taxon>
        <taxon>Arachnida</taxon>
        <taxon>Araneae</taxon>
        <taxon>Araneomorphae</taxon>
        <taxon>Entelegynae</taxon>
        <taxon>Araneoidea</taxon>
        <taxon>Araneidae</taxon>
        <taxon>Argiope</taxon>
    </lineage>
</organism>
<dbReference type="AlphaFoldDB" id="A0A8T0EET8"/>
<dbReference type="Proteomes" id="UP000807504">
    <property type="component" value="Unassembled WGS sequence"/>
</dbReference>
<evidence type="ECO:0000313" key="2">
    <source>
        <dbReference type="EMBL" id="KAF8771153.1"/>
    </source>
</evidence>